<dbReference type="InterPro" id="IPR019734">
    <property type="entry name" value="TPR_rpt"/>
</dbReference>
<name>A0A137SSH7_9BACT</name>
<dbReference type="AlphaFoldDB" id="A0A137SSH7"/>
<sequence>MLKKCVLFLLVFICVSKNISAQQPIVGTTDIASVHVKDFSYSRSIDTLYVKLTLNLKDNIVGAGEALHIVPVYRADNHEFRFPEILVNSKRQQRYYRRDRALLSHEEYWKGKPYIEIVPKKNTPIEVEYQQSVILPKELSASLGGQLLVEKFLEDCCDWRYVGTELLSGNKPNAVLRPIVSKEPKSLPPFIAGETNVVFLRPEHEERKERKENLTLKINFIVNRHDILPTYKSNAIELRKADDLLKPLSSQRETYTLTSAMIKGYASPEDTYSHNMQLSQRRADAFQRYLINRYGLYGLTSFPSQGMGEDWEGLRRLVDVSDMPDRDKVLAIIDFVDLNMGREKQLMDLKGGVPYKWMLANLFPQLRRMEMQVSYTVRPFKEMETEKVFETRPQDLSQEEIYLLARKRNAHLTTDEARSRYGKEYDVAARLFPNDATALVNASSAALIRGEASVAWDYLEKIQRLPEAANNIGVYYMLREDYQRAYQYFEQALMVERTAEVAERNINILNQRWLKK</sequence>
<evidence type="ECO:0000256" key="1">
    <source>
        <dbReference type="PROSITE-ProRule" id="PRU00339"/>
    </source>
</evidence>
<dbReference type="InterPro" id="IPR036737">
    <property type="entry name" value="OmpA-like_sf"/>
</dbReference>
<feature type="repeat" description="TPR" evidence="1">
    <location>
        <begin position="466"/>
        <end position="499"/>
    </location>
</feature>
<gene>
    <name evidence="3" type="ORF">HMPREF3202_01831</name>
</gene>
<dbReference type="Gene3D" id="1.25.40.10">
    <property type="entry name" value="Tetratricopeptide repeat domain"/>
    <property type="match status" value="1"/>
</dbReference>
<keyword evidence="1" id="KW-0802">TPR repeat</keyword>
<dbReference type="Proteomes" id="UP000070093">
    <property type="component" value="Unassembled WGS sequence"/>
</dbReference>
<accession>A0A137SSH7</accession>
<proteinExistence type="predicted"/>
<dbReference type="eggNOG" id="COG2885">
    <property type="taxonomic scope" value="Bacteria"/>
</dbReference>
<comment type="caution">
    <text evidence="3">The sequence shown here is derived from an EMBL/GenBank/DDBJ whole genome shotgun (WGS) entry which is preliminary data.</text>
</comment>
<dbReference type="EMBL" id="LTAG01000108">
    <property type="protein sequence ID" value="KXO15356.1"/>
    <property type="molecule type" value="Genomic_DNA"/>
</dbReference>
<dbReference type="PATRIC" id="fig|28125.4.peg.1820"/>
<dbReference type="SUPFAM" id="SSF103088">
    <property type="entry name" value="OmpA-like"/>
    <property type="match status" value="1"/>
</dbReference>
<organism evidence="3 4">
    <name type="scientific">Prevotella bivia</name>
    <dbReference type="NCBI Taxonomy" id="28125"/>
    <lineage>
        <taxon>Bacteria</taxon>
        <taxon>Pseudomonadati</taxon>
        <taxon>Bacteroidota</taxon>
        <taxon>Bacteroidia</taxon>
        <taxon>Bacteroidales</taxon>
        <taxon>Prevotellaceae</taxon>
        <taxon>Prevotella</taxon>
    </lineage>
</organism>
<dbReference type="SUPFAM" id="SSF48452">
    <property type="entry name" value="TPR-like"/>
    <property type="match status" value="1"/>
</dbReference>
<keyword evidence="2" id="KW-0732">Signal</keyword>
<dbReference type="PROSITE" id="PS50005">
    <property type="entry name" value="TPR"/>
    <property type="match status" value="1"/>
</dbReference>
<dbReference type="STRING" id="28125.HMPREF3202_01831"/>
<dbReference type="SMART" id="SM00028">
    <property type="entry name" value="TPR"/>
    <property type="match status" value="1"/>
</dbReference>
<feature type="chain" id="PRO_5007480989" evidence="2">
    <location>
        <begin position="22"/>
        <end position="516"/>
    </location>
</feature>
<evidence type="ECO:0000313" key="3">
    <source>
        <dbReference type="EMBL" id="KXO15356.1"/>
    </source>
</evidence>
<protein>
    <submittedName>
        <fullName evidence="3">Tetratricopeptide repeat protein</fullName>
    </submittedName>
</protein>
<feature type="signal peptide" evidence="2">
    <location>
        <begin position="1"/>
        <end position="21"/>
    </location>
</feature>
<dbReference type="RefSeq" id="WP_061315341.1">
    <property type="nucleotide sequence ID" value="NZ_KQ965706.1"/>
</dbReference>
<dbReference type="InterPro" id="IPR011990">
    <property type="entry name" value="TPR-like_helical_dom_sf"/>
</dbReference>
<reference evidence="3 4" key="1">
    <citation type="submission" date="2016-02" db="EMBL/GenBank/DDBJ databases">
        <authorList>
            <person name="Wen L."/>
            <person name="He K."/>
            <person name="Yang H."/>
        </authorList>
    </citation>
    <scope>NUCLEOTIDE SEQUENCE [LARGE SCALE GENOMIC DNA]</scope>
    <source>
        <strain evidence="3 4">GED7880</strain>
    </source>
</reference>
<evidence type="ECO:0000313" key="4">
    <source>
        <dbReference type="Proteomes" id="UP000070093"/>
    </source>
</evidence>
<dbReference type="Gene3D" id="3.30.1330.60">
    <property type="entry name" value="OmpA-like domain"/>
    <property type="match status" value="1"/>
</dbReference>
<evidence type="ECO:0000256" key="2">
    <source>
        <dbReference type="SAM" id="SignalP"/>
    </source>
</evidence>